<dbReference type="Proteomes" id="UP001500213">
    <property type="component" value="Unassembled WGS sequence"/>
</dbReference>
<evidence type="ECO:0000313" key="2">
    <source>
        <dbReference type="EMBL" id="GAA4182717.1"/>
    </source>
</evidence>
<evidence type="ECO:0000259" key="1">
    <source>
        <dbReference type="PROSITE" id="PS50943"/>
    </source>
</evidence>
<keyword evidence="3" id="KW-1185">Reference proteome</keyword>
<dbReference type="EMBL" id="BAABBX010000001">
    <property type="protein sequence ID" value="GAA4182717.1"/>
    <property type="molecule type" value="Genomic_DNA"/>
</dbReference>
<organism evidence="2 3">
    <name type="scientific">Gryllotalpicola kribbensis</name>
    <dbReference type="NCBI Taxonomy" id="993084"/>
    <lineage>
        <taxon>Bacteria</taxon>
        <taxon>Bacillati</taxon>
        <taxon>Actinomycetota</taxon>
        <taxon>Actinomycetes</taxon>
        <taxon>Micrococcales</taxon>
        <taxon>Microbacteriaceae</taxon>
        <taxon>Gryllotalpicola</taxon>
    </lineage>
</organism>
<dbReference type="InterPro" id="IPR010982">
    <property type="entry name" value="Lambda_DNA-bd_dom_sf"/>
</dbReference>
<dbReference type="SMART" id="SM00530">
    <property type="entry name" value="HTH_XRE"/>
    <property type="match status" value="1"/>
</dbReference>
<dbReference type="Pfam" id="PF01381">
    <property type="entry name" value="HTH_3"/>
    <property type="match status" value="1"/>
</dbReference>
<dbReference type="InterPro" id="IPR001387">
    <property type="entry name" value="Cro/C1-type_HTH"/>
</dbReference>
<sequence>MPRVASDAAAYIGKRIAEQRALAGFTQDQLAVAASIDSSNVRAYESGRSLPNIRLLVRIATALSVEPGVFLNGLTPEIFGDSVEPAQRKAG</sequence>
<comment type="caution">
    <text evidence="2">The sequence shown here is derived from an EMBL/GenBank/DDBJ whole genome shotgun (WGS) entry which is preliminary data.</text>
</comment>
<dbReference type="RefSeq" id="WP_344772687.1">
    <property type="nucleotide sequence ID" value="NZ_BAABBX010000001.1"/>
</dbReference>
<evidence type="ECO:0000313" key="3">
    <source>
        <dbReference type="Proteomes" id="UP001500213"/>
    </source>
</evidence>
<dbReference type="PROSITE" id="PS50943">
    <property type="entry name" value="HTH_CROC1"/>
    <property type="match status" value="1"/>
</dbReference>
<proteinExistence type="predicted"/>
<dbReference type="SUPFAM" id="SSF47413">
    <property type="entry name" value="lambda repressor-like DNA-binding domains"/>
    <property type="match status" value="1"/>
</dbReference>
<feature type="domain" description="HTH cro/C1-type" evidence="1">
    <location>
        <begin position="16"/>
        <end position="70"/>
    </location>
</feature>
<reference evidence="3" key="1">
    <citation type="journal article" date="2019" name="Int. J. Syst. Evol. Microbiol.">
        <title>The Global Catalogue of Microorganisms (GCM) 10K type strain sequencing project: providing services to taxonomists for standard genome sequencing and annotation.</title>
        <authorList>
            <consortium name="The Broad Institute Genomics Platform"/>
            <consortium name="The Broad Institute Genome Sequencing Center for Infectious Disease"/>
            <person name="Wu L."/>
            <person name="Ma J."/>
        </authorList>
    </citation>
    <scope>NUCLEOTIDE SEQUENCE [LARGE SCALE GENOMIC DNA]</scope>
    <source>
        <strain evidence="3">JCM 17593</strain>
    </source>
</reference>
<accession>A0ABP8AEN8</accession>
<name>A0ABP8AEN8_9MICO</name>
<gene>
    <name evidence="2" type="ORF">GCM10022288_01050</name>
</gene>
<dbReference type="CDD" id="cd00093">
    <property type="entry name" value="HTH_XRE"/>
    <property type="match status" value="1"/>
</dbReference>
<protein>
    <recommendedName>
        <fullName evidence="1">HTH cro/C1-type domain-containing protein</fullName>
    </recommendedName>
</protein>
<dbReference type="Gene3D" id="1.10.260.40">
    <property type="entry name" value="lambda repressor-like DNA-binding domains"/>
    <property type="match status" value="1"/>
</dbReference>